<comment type="subcellular location">
    <subcellularLocation>
        <location evidence="1">Bud neck</location>
    </subcellularLocation>
</comment>
<dbReference type="SUPFAM" id="SSF52540">
    <property type="entry name" value="P-loop containing nucleoside triphosphate hydrolases"/>
    <property type="match status" value="1"/>
</dbReference>
<feature type="domain" description="Septin-type G" evidence="7">
    <location>
        <begin position="33"/>
        <end position="355"/>
    </location>
</feature>
<dbReference type="RefSeq" id="XP_066829721.1">
    <property type="nucleotide sequence ID" value="XM_066972820.1"/>
</dbReference>
<evidence type="ECO:0000256" key="3">
    <source>
        <dbReference type="ARBA" id="ARBA00023134"/>
    </source>
</evidence>
<feature type="compositionally biased region" description="Basic and acidic residues" evidence="6">
    <location>
        <begin position="405"/>
        <end position="419"/>
    </location>
</feature>
<organism evidence="8 9">
    <name type="scientific">Lodderomyces beijingensis</name>
    <dbReference type="NCBI Taxonomy" id="1775926"/>
    <lineage>
        <taxon>Eukaryota</taxon>
        <taxon>Fungi</taxon>
        <taxon>Dikarya</taxon>
        <taxon>Ascomycota</taxon>
        <taxon>Saccharomycotina</taxon>
        <taxon>Pichiomycetes</taxon>
        <taxon>Debaryomycetaceae</taxon>
        <taxon>Candida/Lodderomyces clade</taxon>
        <taxon>Lodderomyces</taxon>
    </lineage>
</organism>
<evidence type="ECO:0000259" key="7">
    <source>
        <dbReference type="PROSITE" id="PS51719"/>
    </source>
</evidence>
<keyword evidence="3 4" id="KW-0342">GTP-binding</keyword>
<dbReference type="PIRSF" id="PIRSF006698">
    <property type="entry name" value="Septin"/>
    <property type="match status" value="1"/>
</dbReference>
<dbReference type="InterPro" id="IPR025662">
    <property type="entry name" value="Sigma_54_int_dom_ATP-bd_1"/>
</dbReference>
<evidence type="ECO:0000256" key="5">
    <source>
        <dbReference type="SAM" id="Coils"/>
    </source>
</evidence>
<feature type="region of interest" description="Disordered" evidence="6">
    <location>
        <begin position="405"/>
        <end position="479"/>
    </location>
</feature>
<evidence type="ECO:0000256" key="2">
    <source>
        <dbReference type="ARBA" id="ARBA00022741"/>
    </source>
</evidence>
<feature type="compositionally biased region" description="Polar residues" evidence="6">
    <location>
        <begin position="449"/>
        <end position="479"/>
    </location>
</feature>
<evidence type="ECO:0000256" key="6">
    <source>
        <dbReference type="SAM" id="MobiDB-lite"/>
    </source>
</evidence>
<name>A0ABP0ZK81_9ASCO</name>
<reference evidence="8 9" key="1">
    <citation type="submission" date="2024-03" db="EMBL/GenBank/DDBJ databases">
        <authorList>
            <person name="Brejova B."/>
        </authorList>
    </citation>
    <scope>NUCLEOTIDE SEQUENCE [LARGE SCALE GENOMIC DNA]</scope>
    <source>
        <strain evidence="8 9">CBS 14171</strain>
    </source>
</reference>
<evidence type="ECO:0000313" key="9">
    <source>
        <dbReference type="Proteomes" id="UP001497383"/>
    </source>
</evidence>
<evidence type="ECO:0000313" key="8">
    <source>
        <dbReference type="EMBL" id="CAK9438559.1"/>
    </source>
</evidence>
<comment type="similarity">
    <text evidence="4">Belongs to the TRAFAC class TrmE-Era-EngA-EngB-Septin-like GTPase superfamily. Septin GTPase family.</text>
</comment>
<feature type="compositionally biased region" description="Low complexity" evidence="6">
    <location>
        <begin position="420"/>
        <end position="436"/>
    </location>
</feature>
<dbReference type="Proteomes" id="UP001497383">
    <property type="component" value="Chromosome 3"/>
</dbReference>
<accession>A0ABP0ZK81</accession>
<dbReference type="InterPro" id="IPR027417">
    <property type="entry name" value="P-loop_NTPase"/>
</dbReference>
<feature type="region of interest" description="Disordered" evidence="6">
    <location>
        <begin position="368"/>
        <end position="390"/>
    </location>
</feature>
<dbReference type="Pfam" id="PF00735">
    <property type="entry name" value="Septin"/>
    <property type="match status" value="1"/>
</dbReference>
<dbReference type="PROSITE" id="PS51719">
    <property type="entry name" value="G_SEPTIN"/>
    <property type="match status" value="1"/>
</dbReference>
<protein>
    <recommendedName>
        <fullName evidence="7">Septin-type G domain-containing protein</fullName>
    </recommendedName>
</protein>
<evidence type="ECO:0000256" key="1">
    <source>
        <dbReference type="ARBA" id="ARBA00004266"/>
    </source>
</evidence>
<dbReference type="EMBL" id="OZ022407">
    <property type="protein sequence ID" value="CAK9438559.1"/>
    <property type="molecule type" value="Genomic_DNA"/>
</dbReference>
<feature type="compositionally biased region" description="Basic and acidic residues" evidence="6">
    <location>
        <begin position="370"/>
        <end position="382"/>
    </location>
</feature>
<dbReference type="GeneID" id="92207979"/>
<dbReference type="PANTHER" id="PTHR18884">
    <property type="entry name" value="SEPTIN"/>
    <property type="match status" value="1"/>
</dbReference>
<feature type="coiled-coil region" evidence="5">
    <location>
        <begin position="520"/>
        <end position="554"/>
    </location>
</feature>
<dbReference type="Gene3D" id="3.40.50.300">
    <property type="entry name" value="P-loop containing nucleotide triphosphate hydrolases"/>
    <property type="match status" value="1"/>
</dbReference>
<evidence type="ECO:0000256" key="4">
    <source>
        <dbReference type="RuleBase" id="RU004560"/>
    </source>
</evidence>
<dbReference type="CDD" id="cd01850">
    <property type="entry name" value="CDC_Septin"/>
    <property type="match status" value="1"/>
</dbReference>
<dbReference type="PROSITE" id="PS00675">
    <property type="entry name" value="SIGMA54_INTERACT_1"/>
    <property type="match status" value="1"/>
</dbReference>
<dbReference type="InterPro" id="IPR016491">
    <property type="entry name" value="Septin"/>
</dbReference>
<dbReference type="InterPro" id="IPR030379">
    <property type="entry name" value="G_SEPTIN_dom"/>
</dbReference>
<sequence>MDSYNYGSASFGRANGSPLSHSPIINYRKDAKKGVKFTFMVVGESGTGKTTFINSLLDRKVLNHRYEKSGAGLANKSENTRILSFTSAKSVALPNTSMLTRHEFNPSTINEEPGIALTETKVEIVEDENLKVLLTIVDTPGFGENLNNEICFVEIENYLKQQFDLVLAEETRIKRNPRFTDTRVHVMLYFIAPTGHGLREIDIQCMKRLSKYVNIIPIIAKADSFTRKELQFFKHQIRVDIERFNVPVFQFDNFLNDYDEEEDYDLIRECKFLSGLQPFAIITSENDLEVRDNKTGQAKYIKARTYPWGFVDINDTSVSDFPILRSVLLGSHLQDLKDLTHDFLYETYRTERLTKVTGGGAVVDEDSAEDHEFHDTVEHHTQDGGALAGGAAIPSLSNLARLTDADGHKQSNGHLHNDSHSVTSSGSSIKKSSSMLLEEEEGASASSSPQLKNYTTNFTPSTSTISVEDRAPNSSTFKRLSIGPQRNQLRQISETVPYVLRHERILERQQKLEEMEMASAKELANRAALLEKKAQELKQKEKELMRSLELARKNKLTQSEMVIARGNGNEPVESD</sequence>
<keyword evidence="9" id="KW-1185">Reference proteome</keyword>
<gene>
    <name evidence="8" type="ORF">LODBEIA_P27830</name>
</gene>
<keyword evidence="2 4" id="KW-0547">Nucleotide-binding</keyword>
<proteinExistence type="inferred from homology"/>
<keyword evidence="5" id="KW-0175">Coiled coil</keyword>